<evidence type="ECO:0000256" key="1">
    <source>
        <dbReference type="ARBA" id="ARBA00004651"/>
    </source>
</evidence>
<dbReference type="InterPro" id="IPR050833">
    <property type="entry name" value="Poly_Biosynth_Transport"/>
</dbReference>
<keyword evidence="2" id="KW-1003">Cell membrane</keyword>
<dbReference type="PANTHER" id="PTHR30250">
    <property type="entry name" value="PST FAMILY PREDICTED COLANIC ACID TRANSPORTER"/>
    <property type="match status" value="1"/>
</dbReference>
<feature type="transmembrane region" description="Helical" evidence="6">
    <location>
        <begin position="186"/>
        <end position="208"/>
    </location>
</feature>
<evidence type="ECO:0000313" key="7">
    <source>
        <dbReference type="EMBL" id="PBD20430.1"/>
    </source>
</evidence>
<feature type="transmembrane region" description="Helical" evidence="6">
    <location>
        <begin position="96"/>
        <end position="122"/>
    </location>
</feature>
<organism evidence="7">
    <name type="scientific">Alloyangia mangrovi</name>
    <dbReference type="NCBI Taxonomy" id="1779329"/>
    <lineage>
        <taxon>Bacteria</taxon>
        <taxon>Pseudomonadati</taxon>
        <taxon>Pseudomonadota</taxon>
        <taxon>Alphaproteobacteria</taxon>
        <taxon>Rhodobacterales</taxon>
        <taxon>Roseobacteraceae</taxon>
        <taxon>Alloyangia</taxon>
    </lineage>
</organism>
<feature type="transmembrane region" description="Helical" evidence="6">
    <location>
        <begin position="338"/>
        <end position="361"/>
    </location>
</feature>
<comment type="subcellular location">
    <subcellularLocation>
        <location evidence="1">Cell membrane</location>
        <topology evidence="1">Multi-pass membrane protein</topology>
    </subcellularLocation>
</comment>
<gene>
    <name evidence="7" type="ORF">CLG85_04000</name>
</gene>
<dbReference type="AlphaFoldDB" id="A0A2A3K196"/>
<feature type="transmembrane region" description="Helical" evidence="6">
    <location>
        <begin position="128"/>
        <end position="152"/>
    </location>
</feature>
<keyword evidence="4 6" id="KW-1133">Transmembrane helix</keyword>
<evidence type="ECO:0000256" key="3">
    <source>
        <dbReference type="ARBA" id="ARBA00022692"/>
    </source>
</evidence>
<protein>
    <recommendedName>
        <fullName evidence="8">Membrane protein involved in the export of O-antigen and teichoic acid</fullName>
    </recommendedName>
</protein>
<proteinExistence type="predicted"/>
<sequence>MLRVLLILYNLRQFNEGIMKRYIVAIGARYGALAIQFILVLLVARSLPQAQAGQYFVSFGLVATVFCLAGVGLPDGLVKSVGEDLSRQRADRVHDAIVKSGIISAITALTACALGSLVFLATGAQGDYVLLTAVWCFLYGMIFYAAQALVALRSAGLGAFFFYSSTNMYLLMTSVPYLLFWRDPTLTGLMFCTITAATLSLVTALVFLSRALSPHTGRAKADLGPAFRTGSVIAVSRMLQAMIYWIPVWVCGALLGAADASVIATAGRLLIAVSAVIAALRFSVRPVIVAAAAEGDWPAIERTGRKIALFTTLLTLLAMLLMALIGKPVLLFLLGEEYAAAWGVLFVLIFGALGEAFGGPVDEVLKMTGHTTAVLLGLLVTVVLETALAIFLSPHGTLAIATAQATAFCAMYMYQVLYLQRKRGILIMPLSGNAFRKA</sequence>
<dbReference type="EMBL" id="NTHN01000045">
    <property type="protein sequence ID" value="PBD20430.1"/>
    <property type="molecule type" value="Genomic_DNA"/>
</dbReference>
<comment type="caution">
    <text evidence="7">The sequence shown here is derived from an EMBL/GenBank/DDBJ whole genome shotgun (WGS) entry which is preliminary data.</text>
</comment>
<feature type="transmembrane region" description="Helical" evidence="6">
    <location>
        <begin position="269"/>
        <end position="295"/>
    </location>
</feature>
<feature type="transmembrane region" description="Helical" evidence="6">
    <location>
        <begin position="243"/>
        <end position="263"/>
    </location>
</feature>
<dbReference type="PANTHER" id="PTHR30250:SF11">
    <property type="entry name" value="O-ANTIGEN TRANSPORTER-RELATED"/>
    <property type="match status" value="1"/>
</dbReference>
<dbReference type="GO" id="GO:0005886">
    <property type="term" value="C:plasma membrane"/>
    <property type="evidence" value="ECO:0007669"/>
    <property type="project" value="UniProtKB-SubCell"/>
</dbReference>
<evidence type="ECO:0000256" key="2">
    <source>
        <dbReference type="ARBA" id="ARBA00022475"/>
    </source>
</evidence>
<feature type="transmembrane region" description="Helical" evidence="6">
    <location>
        <begin position="159"/>
        <end position="180"/>
    </location>
</feature>
<feature type="transmembrane region" description="Helical" evidence="6">
    <location>
        <begin position="55"/>
        <end position="75"/>
    </location>
</feature>
<evidence type="ECO:0008006" key="8">
    <source>
        <dbReference type="Google" id="ProtNLM"/>
    </source>
</evidence>
<feature type="transmembrane region" description="Helical" evidence="6">
    <location>
        <begin position="398"/>
        <end position="419"/>
    </location>
</feature>
<feature type="transmembrane region" description="Helical" evidence="6">
    <location>
        <begin position="21"/>
        <end position="43"/>
    </location>
</feature>
<keyword evidence="3 6" id="KW-0812">Transmembrane</keyword>
<evidence type="ECO:0000256" key="6">
    <source>
        <dbReference type="SAM" id="Phobius"/>
    </source>
</evidence>
<evidence type="ECO:0000256" key="4">
    <source>
        <dbReference type="ARBA" id="ARBA00022989"/>
    </source>
</evidence>
<evidence type="ECO:0000256" key="5">
    <source>
        <dbReference type="ARBA" id="ARBA00023136"/>
    </source>
</evidence>
<keyword evidence="5 6" id="KW-0472">Membrane</keyword>
<feature type="transmembrane region" description="Helical" evidence="6">
    <location>
        <begin position="373"/>
        <end position="392"/>
    </location>
</feature>
<feature type="transmembrane region" description="Helical" evidence="6">
    <location>
        <begin position="307"/>
        <end position="326"/>
    </location>
</feature>
<name>A0A2A3K196_9RHOB</name>
<accession>A0A2A3K196</accession>
<reference evidence="7" key="1">
    <citation type="submission" date="2017-09" db="EMBL/GenBank/DDBJ databases">
        <title>Yangia sp. SAOS 153D whole genome sequencing.</title>
        <authorList>
            <person name="Verma A."/>
            <person name="Krishnamurthi S."/>
        </authorList>
    </citation>
    <scope>NUCLEOTIDE SEQUENCE [LARGE SCALE GENOMIC DNA]</scope>
    <source>
        <strain evidence="7">SAOS 153D</strain>
    </source>
</reference>